<evidence type="ECO:0000313" key="3">
    <source>
        <dbReference type="Proteomes" id="UP000663879"/>
    </source>
</evidence>
<reference evidence="2" key="1">
    <citation type="submission" date="2021-02" db="EMBL/GenBank/DDBJ databases">
        <authorList>
            <person name="Nowell W R."/>
        </authorList>
    </citation>
    <scope>NUCLEOTIDE SEQUENCE</scope>
    <source>
        <strain evidence="2">Ploen Becks lab</strain>
    </source>
</reference>
<organism evidence="2 3">
    <name type="scientific">Brachionus calyciflorus</name>
    <dbReference type="NCBI Taxonomy" id="104777"/>
    <lineage>
        <taxon>Eukaryota</taxon>
        <taxon>Metazoa</taxon>
        <taxon>Spiralia</taxon>
        <taxon>Gnathifera</taxon>
        <taxon>Rotifera</taxon>
        <taxon>Eurotatoria</taxon>
        <taxon>Monogononta</taxon>
        <taxon>Pseudotrocha</taxon>
        <taxon>Ploima</taxon>
        <taxon>Brachionidae</taxon>
        <taxon>Brachionus</taxon>
    </lineage>
</organism>
<name>A0A814JJ35_9BILA</name>
<evidence type="ECO:0000313" key="2">
    <source>
        <dbReference type="EMBL" id="CAF1037704.1"/>
    </source>
</evidence>
<sequence length="129" mass="14992">MSKVSTSEKEIKNNIGKKSKIIKKNKLLYSSESEKDESSKKSMSEKFRDKSSKKTPCLSSKKSNVTCDIPSTSREKIPTQNEKQSGQRNRNTYERKLDERNTMIESLTNENKQLKQEKHFLLDFNLLNN</sequence>
<dbReference type="EMBL" id="CAJNOC010004928">
    <property type="protein sequence ID" value="CAF1037704.1"/>
    <property type="molecule type" value="Genomic_DNA"/>
</dbReference>
<gene>
    <name evidence="2" type="ORF">OXX778_LOCUS18196</name>
</gene>
<dbReference type="Proteomes" id="UP000663879">
    <property type="component" value="Unassembled WGS sequence"/>
</dbReference>
<evidence type="ECO:0000256" key="1">
    <source>
        <dbReference type="SAM" id="MobiDB-lite"/>
    </source>
</evidence>
<feature type="compositionally biased region" description="Polar residues" evidence="1">
    <location>
        <begin position="57"/>
        <end position="90"/>
    </location>
</feature>
<feature type="compositionally biased region" description="Basic and acidic residues" evidence="1">
    <location>
        <begin position="1"/>
        <end position="12"/>
    </location>
</feature>
<accession>A0A814JJ35</accession>
<feature type="compositionally biased region" description="Basic residues" evidence="1">
    <location>
        <begin position="15"/>
        <end position="26"/>
    </location>
</feature>
<proteinExistence type="predicted"/>
<protein>
    <submittedName>
        <fullName evidence="2">Uncharacterized protein</fullName>
    </submittedName>
</protein>
<keyword evidence="3" id="KW-1185">Reference proteome</keyword>
<comment type="caution">
    <text evidence="2">The sequence shown here is derived from an EMBL/GenBank/DDBJ whole genome shotgun (WGS) entry which is preliminary data.</text>
</comment>
<dbReference type="AlphaFoldDB" id="A0A814JJ35"/>
<feature type="region of interest" description="Disordered" evidence="1">
    <location>
        <begin position="1"/>
        <end position="99"/>
    </location>
</feature>
<feature type="compositionally biased region" description="Basic and acidic residues" evidence="1">
    <location>
        <begin position="32"/>
        <end position="52"/>
    </location>
</feature>